<gene>
    <name evidence="9" type="ORF">METZ01_LOCUS86936</name>
</gene>
<feature type="transmembrane region" description="Helical" evidence="7">
    <location>
        <begin position="264"/>
        <end position="285"/>
    </location>
</feature>
<evidence type="ECO:0000256" key="4">
    <source>
        <dbReference type="ARBA" id="ARBA00022692"/>
    </source>
</evidence>
<reference evidence="9" key="1">
    <citation type="submission" date="2018-05" db="EMBL/GenBank/DDBJ databases">
        <authorList>
            <person name="Lanie J.A."/>
            <person name="Ng W.-L."/>
            <person name="Kazmierczak K.M."/>
            <person name="Andrzejewski T.M."/>
            <person name="Davidsen T.M."/>
            <person name="Wayne K.J."/>
            <person name="Tettelin H."/>
            <person name="Glass J.I."/>
            <person name="Rusch D."/>
            <person name="Podicherti R."/>
            <person name="Tsui H.-C.T."/>
            <person name="Winkler M.E."/>
        </authorList>
    </citation>
    <scope>NUCLEOTIDE SEQUENCE</scope>
</reference>
<dbReference type="PANTHER" id="PTHR23513:SF9">
    <property type="entry name" value="ENTEROBACTIN EXPORTER ENTS"/>
    <property type="match status" value="1"/>
</dbReference>
<evidence type="ECO:0000256" key="6">
    <source>
        <dbReference type="ARBA" id="ARBA00023136"/>
    </source>
</evidence>
<keyword evidence="5 7" id="KW-1133">Transmembrane helix</keyword>
<evidence type="ECO:0000256" key="5">
    <source>
        <dbReference type="ARBA" id="ARBA00022989"/>
    </source>
</evidence>
<feature type="transmembrane region" description="Helical" evidence="7">
    <location>
        <begin position="383"/>
        <end position="401"/>
    </location>
</feature>
<dbReference type="CDD" id="cd06173">
    <property type="entry name" value="MFS_MefA_like"/>
    <property type="match status" value="1"/>
</dbReference>
<accession>A0A381V131</accession>
<dbReference type="SUPFAM" id="SSF103473">
    <property type="entry name" value="MFS general substrate transporter"/>
    <property type="match status" value="1"/>
</dbReference>
<evidence type="ECO:0000256" key="2">
    <source>
        <dbReference type="ARBA" id="ARBA00022448"/>
    </source>
</evidence>
<evidence type="ECO:0000313" key="9">
    <source>
        <dbReference type="EMBL" id="SVA34082.1"/>
    </source>
</evidence>
<dbReference type="InterPro" id="IPR036259">
    <property type="entry name" value="MFS_trans_sf"/>
</dbReference>
<keyword evidence="3" id="KW-1003">Cell membrane</keyword>
<organism evidence="9">
    <name type="scientific">marine metagenome</name>
    <dbReference type="NCBI Taxonomy" id="408172"/>
    <lineage>
        <taxon>unclassified sequences</taxon>
        <taxon>metagenomes</taxon>
        <taxon>ecological metagenomes</taxon>
    </lineage>
</organism>
<dbReference type="PANTHER" id="PTHR23513">
    <property type="entry name" value="INTEGRAL MEMBRANE EFFLUX PROTEIN-RELATED"/>
    <property type="match status" value="1"/>
</dbReference>
<sequence length="408" mass="42643">MIDRLTAKAGWAASLQFRDFRFLWASTVFYSLSTGMERVAVGWLVFDLTGSPFMLGVAAAARMAPFFFLGILSGSIADWLERRTLLWFSTLGGILVSSVMAAMLLSGATHVWAVIGLVAASGCVFAFVLTTREAYTVDIVGPQHSLNGLSLDSMAMQVGGVVGAILSGALIHAVGPGWQYVAIGIAYAVSAAVLLGIGKVGQADSPRREPVLTNLAGHLQLIGSNRILLTLMVLASITEVFGFTHLTLLPVFAKEVLGVGPVGLGFMTAVRQGGALIGLFFLANLRDFQSKGLLMLGLAFGFGAGMMLFSWATNLLVFLLVLAVVNACAMAVDTLYKTLMQENVTDEQRGRAMGSWVFSVGAAPVGHVGIGGLAGVLGAPGALLVNGAVLSIVSLAAVAGLPRLRRLP</sequence>
<evidence type="ECO:0000259" key="8">
    <source>
        <dbReference type="PROSITE" id="PS50850"/>
    </source>
</evidence>
<feature type="transmembrane region" description="Helical" evidence="7">
    <location>
        <begin position="227"/>
        <end position="252"/>
    </location>
</feature>
<feature type="domain" description="Major facilitator superfamily (MFS) profile" evidence="8">
    <location>
        <begin position="19"/>
        <end position="405"/>
    </location>
</feature>
<evidence type="ECO:0000256" key="1">
    <source>
        <dbReference type="ARBA" id="ARBA00004651"/>
    </source>
</evidence>
<dbReference type="Gene3D" id="1.20.1250.20">
    <property type="entry name" value="MFS general substrate transporter like domains"/>
    <property type="match status" value="1"/>
</dbReference>
<feature type="transmembrane region" description="Helical" evidence="7">
    <location>
        <begin position="292"/>
        <end position="309"/>
    </location>
</feature>
<comment type="subcellular location">
    <subcellularLocation>
        <location evidence="1">Cell membrane</location>
        <topology evidence="1">Multi-pass membrane protein</topology>
    </subcellularLocation>
</comment>
<dbReference type="GO" id="GO:0005886">
    <property type="term" value="C:plasma membrane"/>
    <property type="evidence" value="ECO:0007669"/>
    <property type="project" value="UniProtKB-SubCell"/>
</dbReference>
<dbReference type="AlphaFoldDB" id="A0A381V131"/>
<keyword evidence="4 7" id="KW-0812">Transmembrane</keyword>
<protein>
    <recommendedName>
        <fullName evidence="8">Major facilitator superfamily (MFS) profile domain-containing protein</fullName>
    </recommendedName>
</protein>
<keyword evidence="2" id="KW-0813">Transport</keyword>
<dbReference type="Pfam" id="PF05977">
    <property type="entry name" value="MFS_3"/>
    <property type="match status" value="1"/>
</dbReference>
<feature type="transmembrane region" description="Helical" evidence="7">
    <location>
        <begin position="315"/>
        <end position="336"/>
    </location>
</feature>
<dbReference type="PROSITE" id="PS50850">
    <property type="entry name" value="MFS"/>
    <property type="match status" value="1"/>
</dbReference>
<evidence type="ECO:0000256" key="3">
    <source>
        <dbReference type="ARBA" id="ARBA00022475"/>
    </source>
</evidence>
<feature type="transmembrane region" description="Helical" evidence="7">
    <location>
        <begin position="52"/>
        <end position="72"/>
    </location>
</feature>
<feature type="transmembrane region" description="Helical" evidence="7">
    <location>
        <begin position="84"/>
        <end position="105"/>
    </location>
</feature>
<feature type="transmembrane region" description="Helical" evidence="7">
    <location>
        <begin position="21"/>
        <end position="46"/>
    </location>
</feature>
<proteinExistence type="predicted"/>
<dbReference type="EMBL" id="UINC01007571">
    <property type="protein sequence ID" value="SVA34082.1"/>
    <property type="molecule type" value="Genomic_DNA"/>
</dbReference>
<feature type="transmembrane region" description="Helical" evidence="7">
    <location>
        <begin position="151"/>
        <end position="171"/>
    </location>
</feature>
<dbReference type="InterPro" id="IPR020846">
    <property type="entry name" value="MFS_dom"/>
</dbReference>
<evidence type="ECO:0000256" key="7">
    <source>
        <dbReference type="SAM" id="Phobius"/>
    </source>
</evidence>
<name>A0A381V131_9ZZZZ</name>
<feature type="transmembrane region" description="Helical" evidence="7">
    <location>
        <begin position="177"/>
        <end position="198"/>
    </location>
</feature>
<keyword evidence="6 7" id="KW-0472">Membrane</keyword>
<dbReference type="InterPro" id="IPR010290">
    <property type="entry name" value="TM_effector"/>
</dbReference>
<feature type="transmembrane region" description="Helical" evidence="7">
    <location>
        <begin position="111"/>
        <end position="130"/>
    </location>
</feature>
<dbReference type="GO" id="GO:0022857">
    <property type="term" value="F:transmembrane transporter activity"/>
    <property type="evidence" value="ECO:0007669"/>
    <property type="project" value="InterPro"/>
</dbReference>
<feature type="transmembrane region" description="Helical" evidence="7">
    <location>
        <begin position="356"/>
        <end position="377"/>
    </location>
</feature>